<comment type="subcellular location">
    <subcellularLocation>
        <location evidence="2">Membrane</location>
        <topology evidence="2">Multi-pass membrane protein</topology>
    </subcellularLocation>
</comment>
<evidence type="ECO:0000256" key="8">
    <source>
        <dbReference type="ARBA" id="ARBA00022989"/>
    </source>
</evidence>
<dbReference type="PROSITE" id="PS50939">
    <property type="entry name" value="CYTOCHROME_B561"/>
    <property type="match status" value="1"/>
</dbReference>
<dbReference type="SMART" id="SM00665">
    <property type="entry name" value="B561"/>
    <property type="match status" value="1"/>
</dbReference>
<feature type="transmembrane region" description="Helical" evidence="12">
    <location>
        <begin position="147"/>
        <end position="168"/>
    </location>
</feature>
<proteinExistence type="predicted"/>
<feature type="domain" description="Cytochrome b561" evidence="13">
    <location>
        <begin position="32"/>
        <end position="241"/>
    </location>
</feature>
<protein>
    <submittedName>
        <fullName evidence="15">Cytochrome b561 domain-containing protein</fullName>
    </submittedName>
</protein>
<dbReference type="Pfam" id="PF03188">
    <property type="entry name" value="Cytochrom_B561"/>
    <property type="match status" value="1"/>
</dbReference>
<dbReference type="AlphaFoldDB" id="A0A1I8JRX5"/>
<evidence type="ECO:0000313" key="14">
    <source>
        <dbReference type="Proteomes" id="UP000095280"/>
    </source>
</evidence>
<dbReference type="Proteomes" id="UP000095280">
    <property type="component" value="Unplaced"/>
</dbReference>
<name>A0A1I8JRX5_9PLAT</name>
<keyword evidence="14" id="KW-1185">Reference proteome</keyword>
<evidence type="ECO:0000256" key="9">
    <source>
        <dbReference type="ARBA" id="ARBA00023004"/>
    </source>
</evidence>
<evidence type="ECO:0000313" key="15">
    <source>
        <dbReference type="WBParaSite" id="snap_masked-unitig_6561-processed-gene-0.0-mRNA-1"/>
    </source>
</evidence>
<accession>A0A1I8JRX5</accession>
<sequence length="270" mass="30641">TEEACCSLAFLEFEEASPRCPTRILTTGRLWRSSNTGEPSMKMFTIWVLIAQAVGLLAVILTAVWMSVYHGGFSWVPERVFNFPPVVHGILVYRVFRSVKKFRVKVIHASLHILALIFAIVGLKAVFDSHNLSKPPKPNMWSLHSWLGLTCVLLFCLQWVGGLIHFLLPQTPQSYRKMYLPIHQHWGVILFCMTTVTAITGITEKNAFHDDASKLPAWEKLSNTLGFVLGIFCILVVYIVRRAEYQRVEPPAEPDEEMTLQQPTDEEKTG</sequence>
<evidence type="ECO:0000256" key="2">
    <source>
        <dbReference type="ARBA" id="ARBA00004141"/>
    </source>
</evidence>
<evidence type="ECO:0000256" key="4">
    <source>
        <dbReference type="ARBA" id="ARBA00022617"/>
    </source>
</evidence>
<reference evidence="15" key="1">
    <citation type="submission" date="2016-11" db="UniProtKB">
        <authorList>
            <consortium name="WormBaseParasite"/>
        </authorList>
    </citation>
    <scope>IDENTIFICATION</scope>
</reference>
<dbReference type="InterPro" id="IPR043205">
    <property type="entry name" value="CYB561/CYBRD1-like"/>
</dbReference>
<evidence type="ECO:0000256" key="11">
    <source>
        <dbReference type="SAM" id="MobiDB-lite"/>
    </source>
</evidence>
<feature type="region of interest" description="Disordered" evidence="11">
    <location>
        <begin position="250"/>
        <end position="270"/>
    </location>
</feature>
<keyword evidence="7" id="KW-0249">Electron transport</keyword>
<comment type="cofactor">
    <cofactor evidence="1">
        <name>heme b</name>
        <dbReference type="ChEBI" id="CHEBI:60344"/>
    </cofactor>
</comment>
<feature type="transmembrane region" description="Helical" evidence="12">
    <location>
        <begin position="44"/>
        <end position="68"/>
    </location>
</feature>
<keyword evidence="3" id="KW-0813">Transport</keyword>
<dbReference type="Gene3D" id="1.20.120.1770">
    <property type="match status" value="1"/>
</dbReference>
<organism evidence="14 15">
    <name type="scientific">Macrostomum lignano</name>
    <dbReference type="NCBI Taxonomy" id="282301"/>
    <lineage>
        <taxon>Eukaryota</taxon>
        <taxon>Metazoa</taxon>
        <taxon>Spiralia</taxon>
        <taxon>Lophotrochozoa</taxon>
        <taxon>Platyhelminthes</taxon>
        <taxon>Rhabditophora</taxon>
        <taxon>Macrostomorpha</taxon>
        <taxon>Macrostomida</taxon>
        <taxon>Macrostomidae</taxon>
        <taxon>Macrostomum</taxon>
    </lineage>
</organism>
<keyword evidence="9" id="KW-0408">Iron</keyword>
<keyword evidence="10 12" id="KW-0472">Membrane</keyword>
<evidence type="ECO:0000256" key="12">
    <source>
        <dbReference type="SAM" id="Phobius"/>
    </source>
</evidence>
<keyword evidence="4" id="KW-0349">Heme</keyword>
<dbReference type="InterPro" id="IPR006593">
    <property type="entry name" value="Cyt_b561/ferric_Rdtase_TM"/>
</dbReference>
<keyword evidence="8 12" id="KW-1133">Transmembrane helix</keyword>
<feature type="transmembrane region" description="Helical" evidence="12">
    <location>
        <begin position="80"/>
        <end position="96"/>
    </location>
</feature>
<evidence type="ECO:0000256" key="3">
    <source>
        <dbReference type="ARBA" id="ARBA00022448"/>
    </source>
</evidence>
<dbReference type="GO" id="GO:0016020">
    <property type="term" value="C:membrane"/>
    <property type="evidence" value="ECO:0007669"/>
    <property type="project" value="UniProtKB-SubCell"/>
</dbReference>
<dbReference type="WBParaSite" id="snap_masked-unitig_6561-processed-gene-0.0-mRNA-1">
    <property type="protein sequence ID" value="snap_masked-unitig_6561-processed-gene-0.0-mRNA-1"/>
    <property type="gene ID" value="snap_masked-unitig_6561-processed-gene-0.0"/>
</dbReference>
<feature type="transmembrane region" description="Helical" evidence="12">
    <location>
        <begin position="108"/>
        <end position="127"/>
    </location>
</feature>
<evidence type="ECO:0000256" key="5">
    <source>
        <dbReference type="ARBA" id="ARBA00022692"/>
    </source>
</evidence>
<evidence type="ECO:0000256" key="1">
    <source>
        <dbReference type="ARBA" id="ARBA00001970"/>
    </source>
</evidence>
<dbReference type="GO" id="GO:0046872">
    <property type="term" value="F:metal ion binding"/>
    <property type="evidence" value="ECO:0007669"/>
    <property type="project" value="UniProtKB-KW"/>
</dbReference>
<dbReference type="GO" id="GO:0016491">
    <property type="term" value="F:oxidoreductase activity"/>
    <property type="evidence" value="ECO:0007669"/>
    <property type="project" value="InterPro"/>
</dbReference>
<dbReference type="PANTHER" id="PTHR10106">
    <property type="entry name" value="CYTOCHROME B561-RELATED"/>
    <property type="match status" value="1"/>
</dbReference>
<feature type="transmembrane region" description="Helical" evidence="12">
    <location>
        <begin position="222"/>
        <end position="240"/>
    </location>
</feature>
<keyword evidence="5 12" id="KW-0812">Transmembrane</keyword>
<keyword evidence="6" id="KW-0479">Metal-binding</keyword>
<evidence type="ECO:0000256" key="7">
    <source>
        <dbReference type="ARBA" id="ARBA00022982"/>
    </source>
</evidence>
<feature type="transmembrane region" description="Helical" evidence="12">
    <location>
        <begin position="180"/>
        <end position="202"/>
    </location>
</feature>
<evidence type="ECO:0000259" key="13">
    <source>
        <dbReference type="PROSITE" id="PS50939"/>
    </source>
</evidence>
<dbReference type="PANTHER" id="PTHR10106:SF0">
    <property type="entry name" value="LD36721P"/>
    <property type="match status" value="1"/>
</dbReference>
<evidence type="ECO:0000256" key="6">
    <source>
        <dbReference type="ARBA" id="ARBA00022723"/>
    </source>
</evidence>
<dbReference type="FunFam" id="1.20.120.1770:FF:000001">
    <property type="entry name" value="Cytochrome b reductase 1"/>
    <property type="match status" value="1"/>
</dbReference>
<evidence type="ECO:0000256" key="10">
    <source>
        <dbReference type="ARBA" id="ARBA00023136"/>
    </source>
</evidence>